<dbReference type="EMBL" id="WNYA01000007">
    <property type="protein sequence ID" value="KAG8561102.1"/>
    <property type="molecule type" value="Genomic_DNA"/>
</dbReference>
<comment type="caution">
    <text evidence="2">The sequence shown here is derived from an EMBL/GenBank/DDBJ whole genome shotgun (WGS) entry which is preliminary data.</text>
</comment>
<dbReference type="Proteomes" id="UP000824782">
    <property type="component" value="Unassembled WGS sequence"/>
</dbReference>
<accession>A0AAV7AI99</accession>
<evidence type="ECO:0000313" key="2">
    <source>
        <dbReference type="EMBL" id="KAG8561102.1"/>
    </source>
</evidence>
<keyword evidence="3" id="KW-1185">Reference proteome</keyword>
<reference evidence="2" key="1">
    <citation type="thesis" date="2020" institute="ProQuest LLC" country="789 East Eisenhower Parkway, Ann Arbor, MI, USA">
        <title>Comparative Genomics and Chromosome Evolution.</title>
        <authorList>
            <person name="Mudd A.B."/>
        </authorList>
    </citation>
    <scope>NUCLEOTIDE SEQUENCE</scope>
    <source>
        <strain evidence="2">237g6f4</strain>
        <tissue evidence="2">Blood</tissue>
    </source>
</reference>
<name>A0AAV7AI99_ENGPU</name>
<sequence length="51" mass="5550">MMYHVRAHEGVDGSMRRHQGALTDDVPCQGVDGSMRRHQGALTDDVPCQGA</sequence>
<protein>
    <submittedName>
        <fullName evidence="2">Uncharacterized protein</fullName>
    </submittedName>
</protein>
<feature type="compositionally biased region" description="Basic and acidic residues" evidence="1">
    <location>
        <begin position="1"/>
        <end position="15"/>
    </location>
</feature>
<organism evidence="2 3">
    <name type="scientific">Engystomops pustulosus</name>
    <name type="common">Tungara frog</name>
    <name type="synonym">Physalaemus pustulosus</name>
    <dbReference type="NCBI Taxonomy" id="76066"/>
    <lineage>
        <taxon>Eukaryota</taxon>
        <taxon>Metazoa</taxon>
        <taxon>Chordata</taxon>
        <taxon>Craniata</taxon>
        <taxon>Vertebrata</taxon>
        <taxon>Euteleostomi</taxon>
        <taxon>Amphibia</taxon>
        <taxon>Batrachia</taxon>
        <taxon>Anura</taxon>
        <taxon>Neobatrachia</taxon>
        <taxon>Hyloidea</taxon>
        <taxon>Leptodactylidae</taxon>
        <taxon>Leiuperinae</taxon>
        <taxon>Engystomops</taxon>
    </lineage>
</organism>
<feature type="region of interest" description="Disordered" evidence="1">
    <location>
        <begin position="1"/>
        <end position="51"/>
    </location>
</feature>
<evidence type="ECO:0000256" key="1">
    <source>
        <dbReference type="SAM" id="MobiDB-lite"/>
    </source>
</evidence>
<gene>
    <name evidence="2" type="ORF">GDO81_015248</name>
</gene>
<dbReference type="AlphaFoldDB" id="A0AAV7AI99"/>
<evidence type="ECO:0000313" key="3">
    <source>
        <dbReference type="Proteomes" id="UP000824782"/>
    </source>
</evidence>
<proteinExistence type="predicted"/>